<dbReference type="InterPro" id="IPR050445">
    <property type="entry name" value="Bact_polysacc_biosynth/exp"/>
</dbReference>
<comment type="similarity">
    <text evidence="2">Belongs to the CpsD/CapB family.</text>
</comment>
<evidence type="ECO:0000256" key="13">
    <source>
        <dbReference type="ARBA" id="ARBA00023136"/>
    </source>
</evidence>
<feature type="transmembrane region" description="Helical" evidence="18">
    <location>
        <begin position="457"/>
        <end position="478"/>
    </location>
</feature>
<dbReference type="Pfam" id="PF13614">
    <property type="entry name" value="AAA_31"/>
    <property type="match status" value="1"/>
</dbReference>
<dbReference type="GO" id="GO:0004715">
    <property type="term" value="F:non-membrane spanning protein tyrosine kinase activity"/>
    <property type="evidence" value="ECO:0007669"/>
    <property type="project" value="UniProtKB-EC"/>
</dbReference>
<comment type="similarity">
    <text evidence="3">Belongs to the etk/wzc family.</text>
</comment>
<dbReference type="InterPro" id="IPR005702">
    <property type="entry name" value="Wzc-like_C"/>
</dbReference>
<organism evidence="22 23">
    <name type="scientific">Candidatus Andeanibacterium colombiense</name>
    <dbReference type="NCBI Taxonomy" id="3121345"/>
    <lineage>
        <taxon>Bacteria</taxon>
        <taxon>Pseudomonadati</taxon>
        <taxon>Pseudomonadota</taxon>
        <taxon>Alphaproteobacteria</taxon>
        <taxon>Sphingomonadales</taxon>
        <taxon>Sphingomonadaceae</taxon>
        <taxon>Candidatus Andeanibacterium</taxon>
    </lineage>
</organism>
<keyword evidence="9" id="KW-0547">Nucleotide-binding</keyword>
<keyword evidence="13 18" id="KW-0472">Membrane</keyword>
<evidence type="ECO:0000256" key="9">
    <source>
        <dbReference type="ARBA" id="ARBA00022741"/>
    </source>
</evidence>
<keyword evidence="12 18" id="KW-1133">Transmembrane helix</keyword>
<protein>
    <recommendedName>
        <fullName evidence="4">non-specific protein-tyrosine kinase</fullName>
        <ecNumber evidence="4">2.7.10.2</ecNumber>
    </recommendedName>
</protein>
<gene>
    <name evidence="22" type="ORF">P0Y56_09810</name>
</gene>
<dbReference type="Pfam" id="PF13807">
    <property type="entry name" value="GNVR"/>
    <property type="match status" value="1"/>
</dbReference>
<dbReference type="Pfam" id="PF02706">
    <property type="entry name" value="Wzz"/>
    <property type="match status" value="1"/>
</dbReference>
<dbReference type="PANTHER" id="PTHR32309:SF13">
    <property type="entry name" value="FERRIC ENTEROBACTIN TRANSPORT PROTEIN FEPE"/>
    <property type="match status" value="1"/>
</dbReference>
<evidence type="ECO:0000259" key="19">
    <source>
        <dbReference type="Pfam" id="PF02706"/>
    </source>
</evidence>
<keyword evidence="5" id="KW-1003">Cell membrane</keyword>
<evidence type="ECO:0000256" key="12">
    <source>
        <dbReference type="ARBA" id="ARBA00022989"/>
    </source>
</evidence>
<dbReference type="CDD" id="cd05387">
    <property type="entry name" value="BY-kinase"/>
    <property type="match status" value="1"/>
</dbReference>
<comment type="catalytic activity">
    <reaction evidence="15">
        <text>L-tyrosyl-[protein] + ATP = O-phospho-L-tyrosyl-[protein] + ADP + H(+)</text>
        <dbReference type="Rhea" id="RHEA:10596"/>
        <dbReference type="Rhea" id="RHEA-COMP:10136"/>
        <dbReference type="Rhea" id="RHEA-COMP:20101"/>
        <dbReference type="ChEBI" id="CHEBI:15378"/>
        <dbReference type="ChEBI" id="CHEBI:30616"/>
        <dbReference type="ChEBI" id="CHEBI:46858"/>
        <dbReference type="ChEBI" id="CHEBI:61978"/>
        <dbReference type="ChEBI" id="CHEBI:456216"/>
        <dbReference type="EC" id="2.7.10.2"/>
    </reaction>
</comment>
<evidence type="ECO:0000256" key="14">
    <source>
        <dbReference type="ARBA" id="ARBA00023137"/>
    </source>
</evidence>
<evidence type="ECO:0000256" key="8">
    <source>
        <dbReference type="ARBA" id="ARBA00022692"/>
    </source>
</evidence>
<evidence type="ECO:0000256" key="1">
    <source>
        <dbReference type="ARBA" id="ARBA00004429"/>
    </source>
</evidence>
<feature type="transmembrane region" description="Helical" evidence="18">
    <location>
        <begin position="50"/>
        <end position="69"/>
    </location>
</feature>
<dbReference type="KEGG" id="acob:P0Y56_09810"/>
<feature type="region of interest" description="Disordered" evidence="17">
    <location>
        <begin position="251"/>
        <end position="270"/>
    </location>
</feature>
<feature type="transmembrane region" description="Helical" evidence="18">
    <location>
        <begin position="20"/>
        <end position="38"/>
    </location>
</feature>
<evidence type="ECO:0000256" key="15">
    <source>
        <dbReference type="ARBA" id="ARBA00051245"/>
    </source>
</evidence>
<dbReference type="NCBIfam" id="TIGR01007">
    <property type="entry name" value="eps_fam"/>
    <property type="match status" value="1"/>
</dbReference>
<dbReference type="Gene3D" id="3.40.50.300">
    <property type="entry name" value="P-loop containing nucleotide triphosphate hydrolases"/>
    <property type="match status" value="1"/>
</dbReference>
<keyword evidence="8 18" id="KW-0812">Transmembrane</keyword>
<dbReference type="EMBL" id="CP119316">
    <property type="protein sequence ID" value="WEK45331.1"/>
    <property type="molecule type" value="Genomic_DNA"/>
</dbReference>
<evidence type="ECO:0000313" key="23">
    <source>
        <dbReference type="Proteomes" id="UP001218362"/>
    </source>
</evidence>
<dbReference type="GO" id="GO:0005886">
    <property type="term" value="C:plasma membrane"/>
    <property type="evidence" value="ECO:0007669"/>
    <property type="project" value="UniProtKB-SubCell"/>
</dbReference>
<feature type="domain" description="AAA" evidence="20">
    <location>
        <begin position="555"/>
        <end position="687"/>
    </location>
</feature>
<evidence type="ECO:0000256" key="16">
    <source>
        <dbReference type="SAM" id="Coils"/>
    </source>
</evidence>
<evidence type="ECO:0000259" key="21">
    <source>
        <dbReference type="Pfam" id="PF13807"/>
    </source>
</evidence>
<feature type="domain" description="Tyrosine-protein kinase G-rich" evidence="21">
    <location>
        <begin position="408"/>
        <end position="480"/>
    </location>
</feature>
<dbReference type="InterPro" id="IPR032807">
    <property type="entry name" value="GNVR"/>
</dbReference>
<keyword evidence="10" id="KW-0418">Kinase</keyword>
<feature type="domain" description="Polysaccharide chain length determinant N-terminal" evidence="19">
    <location>
        <begin position="42"/>
        <end position="130"/>
    </location>
</feature>
<evidence type="ECO:0000256" key="2">
    <source>
        <dbReference type="ARBA" id="ARBA00007316"/>
    </source>
</evidence>
<dbReference type="InterPro" id="IPR027417">
    <property type="entry name" value="P-loop_NTPase"/>
</dbReference>
<evidence type="ECO:0000256" key="18">
    <source>
        <dbReference type="SAM" id="Phobius"/>
    </source>
</evidence>
<dbReference type="AlphaFoldDB" id="A0AAJ5X479"/>
<evidence type="ECO:0000256" key="7">
    <source>
        <dbReference type="ARBA" id="ARBA00022679"/>
    </source>
</evidence>
<dbReference type="PANTHER" id="PTHR32309">
    <property type="entry name" value="TYROSINE-PROTEIN KINASE"/>
    <property type="match status" value="1"/>
</dbReference>
<evidence type="ECO:0000256" key="11">
    <source>
        <dbReference type="ARBA" id="ARBA00022840"/>
    </source>
</evidence>
<evidence type="ECO:0000313" key="22">
    <source>
        <dbReference type="EMBL" id="WEK45331.1"/>
    </source>
</evidence>
<sequence length="743" mass="80334">MNTLPPDPRAQAAALDPEQQPYGLPVGIYGTGALGELMRYVLALVRRNRWLILAVIGLALIAALVATMLDTPRYTATTSIQINDQSEQVLGEELDSQASELSKATDVERFLNTQVDIMRSRGLAERVARRLELIGNARFYAALEVPAPSDSKGAAERREQVLGLLQKNLTVSLPRNSRIATISFSSADPDFSAKIANAFAEEFIQANLQRRFDSSAYARTFISEQLEEARVRLEGSEREVNAYARNAGLIRTRDNSSEEGAGSSSGGLSSVTTSSLMQINQATNQATAERIAAEGRWRTIQSSRLLSSEPVLANPTVQQLMTQRAVLEADLKKNRSRYLDGHPSIIQGEAQLASVNQQLNQVANNVRDSVKADYTAALASEQRLSQQVNQLQGATLAEQDRAVRYNTLAREADTNRSLYDGLLQRFRELNAAAGIATSNLAIIDRADRPLRPSSPNLPFNLAIALLVGVGIAAVLVFVRDQLDDLVRIPEDVEEKIQLPLLGIIPDSQSEDPAIALADPKSAISEAYGSLRGALLYSSRSGLPKVVLVTSAQPTEGKSTSAFALAAGFARMGRKVLLVDADMRRPSVHHRIGNDNRRGLSSLLVSDDPARSALVVAALPNLDLLPSGPIPPSPTELLTSPRMAALLDEFAGQYDVVLVDSPPVLGLADAPALAALSDGVVFVIESERGRRGALKTALKRLRAVHAVLLGAVLTKFDPDKSGNRYSEYYGYSYYRYEAGESASG</sequence>
<reference evidence="22" key="1">
    <citation type="submission" date="2023-03" db="EMBL/GenBank/DDBJ databases">
        <title>Andean soil-derived lignocellulolytic bacterial consortium as a source of novel taxa and putative plastic-active enzymes.</title>
        <authorList>
            <person name="Diaz-Garcia L."/>
            <person name="Chuvochina M."/>
            <person name="Feuerriegel G."/>
            <person name="Bunk B."/>
            <person name="Sproer C."/>
            <person name="Streit W.R."/>
            <person name="Rodriguez L.M."/>
            <person name="Overmann J."/>
            <person name="Jimenez D.J."/>
        </authorList>
    </citation>
    <scope>NUCLEOTIDE SEQUENCE</scope>
    <source>
        <strain evidence="22">MAG 26</strain>
    </source>
</reference>
<comment type="subcellular location">
    <subcellularLocation>
        <location evidence="1">Cell inner membrane</location>
        <topology evidence="1">Multi-pass membrane protein</topology>
    </subcellularLocation>
</comment>
<dbReference type="InterPro" id="IPR025669">
    <property type="entry name" value="AAA_dom"/>
</dbReference>
<dbReference type="InterPro" id="IPR003856">
    <property type="entry name" value="LPS_length_determ_N"/>
</dbReference>
<feature type="coiled-coil region" evidence="16">
    <location>
        <begin position="219"/>
        <end position="246"/>
    </location>
</feature>
<accession>A0AAJ5X479</accession>
<evidence type="ECO:0000256" key="4">
    <source>
        <dbReference type="ARBA" id="ARBA00011903"/>
    </source>
</evidence>
<evidence type="ECO:0000256" key="6">
    <source>
        <dbReference type="ARBA" id="ARBA00022519"/>
    </source>
</evidence>
<dbReference type="GO" id="GO:0005524">
    <property type="term" value="F:ATP binding"/>
    <property type="evidence" value="ECO:0007669"/>
    <property type="project" value="UniProtKB-KW"/>
</dbReference>
<dbReference type="EC" id="2.7.10.2" evidence="4"/>
<feature type="compositionally biased region" description="Low complexity" evidence="17">
    <location>
        <begin position="258"/>
        <end position="270"/>
    </location>
</feature>
<evidence type="ECO:0000256" key="5">
    <source>
        <dbReference type="ARBA" id="ARBA00022475"/>
    </source>
</evidence>
<name>A0AAJ5X479_9SPHN</name>
<keyword evidence="6" id="KW-0997">Cell inner membrane</keyword>
<keyword evidence="16" id="KW-0175">Coiled coil</keyword>
<dbReference type="SUPFAM" id="SSF52540">
    <property type="entry name" value="P-loop containing nucleoside triphosphate hydrolases"/>
    <property type="match status" value="1"/>
</dbReference>
<keyword evidence="11" id="KW-0067">ATP-binding</keyword>
<dbReference type="Proteomes" id="UP001218362">
    <property type="component" value="Chromosome"/>
</dbReference>
<evidence type="ECO:0000259" key="20">
    <source>
        <dbReference type="Pfam" id="PF13614"/>
    </source>
</evidence>
<evidence type="ECO:0000256" key="3">
    <source>
        <dbReference type="ARBA" id="ARBA00008883"/>
    </source>
</evidence>
<proteinExistence type="inferred from homology"/>
<evidence type="ECO:0000256" key="10">
    <source>
        <dbReference type="ARBA" id="ARBA00022777"/>
    </source>
</evidence>
<keyword evidence="7 22" id="KW-0808">Transferase</keyword>
<keyword evidence="14" id="KW-0829">Tyrosine-protein kinase</keyword>
<evidence type="ECO:0000256" key="17">
    <source>
        <dbReference type="SAM" id="MobiDB-lite"/>
    </source>
</evidence>